<evidence type="ECO:0000313" key="2">
    <source>
        <dbReference type="Proteomes" id="UP001284601"/>
    </source>
</evidence>
<gene>
    <name evidence="1" type="ORF">R7226_30065</name>
</gene>
<feature type="non-terminal residue" evidence="1">
    <location>
        <position position="79"/>
    </location>
</feature>
<name>A0ABU4HZD4_9ACTN</name>
<reference evidence="1 2" key="2">
    <citation type="submission" date="2023-10" db="EMBL/GenBank/DDBJ databases">
        <authorList>
            <person name="Han X.F."/>
        </authorList>
    </citation>
    <scope>NUCLEOTIDE SEQUENCE [LARGE SCALE GENOMIC DNA]</scope>
    <source>
        <strain evidence="1 2">KCTC 39840</strain>
    </source>
</reference>
<reference evidence="2" key="1">
    <citation type="submission" date="2023-07" db="EMBL/GenBank/DDBJ databases">
        <title>Conexibacter stalactiti sp. nov., isolated from stalactites in a lava cave and emended description of the genus Conexibacter.</title>
        <authorList>
            <person name="Lee S.D."/>
        </authorList>
    </citation>
    <scope>NUCLEOTIDE SEQUENCE [LARGE SCALE GENOMIC DNA]</scope>
    <source>
        <strain evidence="2">KCTC 39840</strain>
    </source>
</reference>
<accession>A0ABU4HZD4</accession>
<evidence type="ECO:0000313" key="1">
    <source>
        <dbReference type="EMBL" id="MDW5598645.1"/>
    </source>
</evidence>
<keyword evidence="2" id="KW-1185">Reference proteome</keyword>
<protein>
    <recommendedName>
        <fullName evidence="3">Zinc ribbon domain-containing protein</fullName>
    </recommendedName>
</protein>
<dbReference type="EMBL" id="JAWSTH010000160">
    <property type="protein sequence ID" value="MDW5598645.1"/>
    <property type="molecule type" value="Genomic_DNA"/>
</dbReference>
<organism evidence="1 2">
    <name type="scientific">Conexibacter stalactiti</name>
    <dbReference type="NCBI Taxonomy" id="1940611"/>
    <lineage>
        <taxon>Bacteria</taxon>
        <taxon>Bacillati</taxon>
        <taxon>Actinomycetota</taxon>
        <taxon>Thermoleophilia</taxon>
        <taxon>Solirubrobacterales</taxon>
        <taxon>Conexibacteraceae</taxon>
        <taxon>Conexibacter</taxon>
    </lineage>
</organism>
<comment type="caution">
    <text evidence="1">The sequence shown here is derived from an EMBL/GenBank/DDBJ whole genome shotgun (WGS) entry which is preliminary data.</text>
</comment>
<dbReference type="Proteomes" id="UP001284601">
    <property type="component" value="Unassembled WGS sequence"/>
</dbReference>
<sequence>MTWTDGLPPTTPLPRLDAAWEVCDHCQSPLDERQRYCVACGARRPTADDPVARWFVAADRRARAATPAGGAGDPSGGRG</sequence>
<proteinExistence type="predicted"/>
<evidence type="ECO:0008006" key="3">
    <source>
        <dbReference type="Google" id="ProtNLM"/>
    </source>
</evidence>